<gene>
    <name evidence="2" type="ORF">D9757_014816</name>
</gene>
<dbReference type="OrthoDB" id="3051534at2759"/>
<accession>A0A8H5G839</accession>
<evidence type="ECO:0000313" key="2">
    <source>
        <dbReference type="EMBL" id="KAF5360107.1"/>
    </source>
</evidence>
<protein>
    <submittedName>
        <fullName evidence="2">Uncharacterized protein</fullName>
    </submittedName>
</protein>
<organism evidence="2 3">
    <name type="scientific">Collybiopsis confluens</name>
    <dbReference type="NCBI Taxonomy" id="2823264"/>
    <lineage>
        <taxon>Eukaryota</taxon>
        <taxon>Fungi</taxon>
        <taxon>Dikarya</taxon>
        <taxon>Basidiomycota</taxon>
        <taxon>Agaricomycotina</taxon>
        <taxon>Agaricomycetes</taxon>
        <taxon>Agaricomycetidae</taxon>
        <taxon>Agaricales</taxon>
        <taxon>Marasmiineae</taxon>
        <taxon>Omphalotaceae</taxon>
        <taxon>Collybiopsis</taxon>
    </lineage>
</organism>
<keyword evidence="3" id="KW-1185">Reference proteome</keyword>
<evidence type="ECO:0000313" key="3">
    <source>
        <dbReference type="Proteomes" id="UP000518752"/>
    </source>
</evidence>
<name>A0A8H5G839_9AGAR</name>
<dbReference type="AlphaFoldDB" id="A0A8H5G839"/>
<feature type="compositionally biased region" description="Polar residues" evidence="1">
    <location>
        <begin position="1"/>
        <end position="13"/>
    </location>
</feature>
<feature type="region of interest" description="Disordered" evidence="1">
    <location>
        <begin position="1"/>
        <end position="22"/>
    </location>
</feature>
<dbReference type="Proteomes" id="UP000518752">
    <property type="component" value="Unassembled WGS sequence"/>
</dbReference>
<comment type="caution">
    <text evidence="2">The sequence shown here is derived from an EMBL/GenBank/DDBJ whole genome shotgun (WGS) entry which is preliminary data.</text>
</comment>
<proteinExistence type="predicted"/>
<dbReference type="EMBL" id="JAACJN010000219">
    <property type="protein sequence ID" value="KAF5360107.1"/>
    <property type="molecule type" value="Genomic_DNA"/>
</dbReference>
<evidence type="ECO:0000256" key="1">
    <source>
        <dbReference type="SAM" id="MobiDB-lite"/>
    </source>
</evidence>
<reference evidence="2 3" key="1">
    <citation type="journal article" date="2020" name="ISME J.">
        <title>Uncovering the hidden diversity of litter-decomposition mechanisms in mushroom-forming fungi.</title>
        <authorList>
            <person name="Floudas D."/>
            <person name="Bentzer J."/>
            <person name="Ahren D."/>
            <person name="Johansson T."/>
            <person name="Persson P."/>
            <person name="Tunlid A."/>
        </authorList>
    </citation>
    <scope>NUCLEOTIDE SEQUENCE [LARGE SCALE GENOMIC DNA]</scope>
    <source>
        <strain evidence="2 3">CBS 406.79</strain>
    </source>
</reference>
<sequence length="192" mass="21326">MSDSVDNSSSPTDSGPPAPNTLQQLSNEQLFQLLLSAVQGGLSAQRPAPHNATNAFPSLEPATLLDIARHDIRPMDLRKLDSKLCEKADDTGSTSLFLSRDSSTRDYPSLSALLVPLNLYFRVLIHFASSSDRADIITALSTSVLLYLDHLNDLNNRYEWPAVLQYHMEFHALRRREMIKGSYKAGQLQTTP</sequence>